<dbReference type="PANTHER" id="PTHR47966:SF65">
    <property type="entry name" value="ASPARTIC-TYPE ENDOPEPTIDASE"/>
    <property type="match status" value="1"/>
</dbReference>
<dbReference type="PROSITE" id="PS51767">
    <property type="entry name" value="PEPTIDASE_A1"/>
    <property type="match status" value="1"/>
</dbReference>
<organism evidence="11 12">
    <name type="scientific">Sugiyamaella lignohabitans</name>
    <dbReference type="NCBI Taxonomy" id="796027"/>
    <lineage>
        <taxon>Eukaryota</taxon>
        <taxon>Fungi</taxon>
        <taxon>Dikarya</taxon>
        <taxon>Ascomycota</taxon>
        <taxon>Saccharomycotina</taxon>
        <taxon>Dipodascomycetes</taxon>
        <taxon>Dipodascales</taxon>
        <taxon>Trichomonascaceae</taxon>
        <taxon>Sugiyamaella</taxon>
    </lineage>
</organism>
<dbReference type="PRINTS" id="PR00792">
    <property type="entry name" value="PEPSIN"/>
</dbReference>
<proteinExistence type="inferred from homology"/>
<evidence type="ECO:0000313" key="11">
    <source>
        <dbReference type="EMBL" id="ANB13605.1"/>
    </source>
</evidence>
<evidence type="ECO:0000256" key="8">
    <source>
        <dbReference type="RuleBase" id="RU000454"/>
    </source>
</evidence>
<evidence type="ECO:0000256" key="7">
    <source>
        <dbReference type="PIRSR" id="PIRSR601461-2"/>
    </source>
</evidence>
<evidence type="ECO:0000256" key="3">
    <source>
        <dbReference type="ARBA" id="ARBA00022729"/>
    </source>
</evidence>
<dbReference type="Proteomes" id="UP000189580">
    <property type="component" value="Chromosome a"/>
</dbReference>
<keyword evidence="12" id="KW-1185">Reference proteome</keyword>
<sequence length="411" mass="44609">MISLFVAVLYLAQSTGVFAVPNGVIQLDLEKVPHPLVNKRDVIDYGNPILQRANQDIADKLDNQKFFYSTTVGIGTPAQKLNLLLDTGSSDTWVFTKDTQVTGNYRPSAIFDPSASKTWKSNGTTFQIQYGIGNTQGQWGTDKFEIGGATVNSLSIGLATNADTANGIIGIGRPEAEITNRNGRVYENLPMRLAAEGHINSAAYSLYLNDLNSKSGTILFGGVDTSKFIGNLKILPITHPKHLAITMQGLSTDGLDKRNLMTSPSVSVLDSGTSLSYFSSDVIQQIHQALNANPSFTIGQKYYCDCNITNNLILNFGSAEIEVPNYDFLWPIETIVSPLVAGVAFPQNSCYLGIEQVQAGMDFSLIGDNLLRAFYTVYDIQNDRIAIGQANPRSGTSNIKLITKNYIPGAV</sequence>
<evidence type="ECO:0000256" key="1">
    <source>
        <dbReference type="ARBA" id="ARBA00007447"/>
    </source>
</evidence>
<accession>A0A167E3R7</accession>
<dbReference type="InterPro" id="IPR001461">
    <property type="entry name" value="Aspartic_peptidase_A1"/>
</dbReference>
<dbReference type="PANTHER" id="PTHR47966">
    <property type="entry name" value="BETA-SITE APP-CLEAVING ENZYME, ISOFORM A-RELATED"/>
    <property type="match status" value="1"/>
</dbReference>
<dbReference type="RefSeq" id="XP_018736082.1">
    <property type="nucleotide sequence ID" value="XM_018878817.1"/>
</dbReference>
<name>A0A167E3R7_9ASCO</name>
<dbReference type="InterPro" id="IPR033121">
    <property type="entry name" value="PEPTIDASE_A1"/>
</dbReference>
<feature type="active site" evidence="6">
    <location>
        <position position="270"/>
    </location>
</feature>
<dbReference type="PROSITE" id="PS00141">
    <property type="entry name" value="ASP_PROTEASE"/>
    <property type="match status" value="1"/>
</dbReference>
<dbReference type="OrthoDB" id="771136at2759"/>
<keyword evidence="4 8" id="KW-0064">Aspartyl protease</keyword>
<dbReference type="InterPro" id="IPR001969">
    <property type="entry name" value="Aspartic_peptidase_AS"/>
</dbReference>
<dbReference type="AlphaFoldDB" id="A0A167E3R7"/>
<dbReference type="InterPro" id="IPR033876">
    <property type="entry name" value="SAP-like"/>
</dbReference>
<gene>
    <name evidence="11" type="primary">YPS3</name>
    <name evidence="11" type="ORF">AWJ20_1902</name>
</gene>
<feature type="disulfide bond" evidence="7">
    <location>
        <begin position="306"/>
        <end position="350"/>
    </location>
</feature>
<dbReference type="Pfam" id="PF00026">
    <property type="entry name" value="Asp"/>
    <property type="match status" value="1"/>
</dbReference>
<dbReference type="GO" id="GO:0006508">
    <property type="term" value="P:proteolysis"/>
    <property type="evidence" value="ECO:0007669"/>
    <property type="project" value="UniProtKB-KW"/>
</dbReference>
<keyword evidence="3 9" id="KW-0732">Signal</keyword>
<evidence type="ECO:0000256" key="6">
    <source>
        <dbReference type="PIRSR" id="PIRSR601461-1"/>
    </source>
</evidence>
<dbReference type="Gene3D" id="2.40.70.10">
    <property type="entry name" value="Acid Proteases"/>
    <property type="match status" value="2"/>
</dbReference>
<evidence type="ECO:0000256" key="5">
    <source>
        <dbReference type="ARBA" id="ARBA00022801"/>
    </source>
</evidence>
<feature type="signal peptide" evidence="9">
    <location>
        <begin position="1"/>
        <end position="19"/>
    </location>
</feature>
<evidence type="ECO:0000256" key="4">
    <source>
        <dbReference type="ARBA" id="ARBA00022750"/>
    </source>
</evidence>
<feature type="chain" id="PRO_5007885583" evidence="9">
    <location>
        <begin position="20"/>
        <end position="411"/>
    </location>
</feature>
<protein>
    <submittedName>
        <fullName evidence="11">Yps3p</fullName>
    </submittedName>
</protein>
<dbReference type="GO" id="GO:0004190">
    <property type="term" value="F:aspartic-type endopeptidase activity"/>
    <property type="evidence" value="ECO:0007669"/>
    <property type="project" value="UniProtKB-KW"/>
</dbReference>
<feature type="domain" description="Peptidase A1" evidence="10">
    <location>
        <begin position="68"/>
        <end position="388"/>
    </location>
</feature>
<keyword evidence="5 8" id="KW-0378">Hydrolase</keyword>
<dbReference type="EMBL" id="CP014501">
    <property type="protein sequence ID" value="ANB13605.1"/>
    <property type="molecule type" value="Genomic_DNA"/>
</dbReference>
<dbReference type="KEGG" id="slb:AWJ20_1902"/>
<keyword evidence="7" id="KW-1015">Disulfide bond</keyword>
<dbReference type="SUPFAM" id="SSF50630">
    <property type="entry name" value="Acid proteases"/>
    <property type="match status" value="1"/>
</dbReference>
<evidence type="ECO:0000256" key="2">
    <source>
        <dbReference type="ARBA" id="ARBA00022670"/>
    </source>
</evidence>
<dbReference type="GeneID" id="30033756"/>
<reference evidence="11 12" key="1">
    <citation type="submission" date="2016-02" db="EMBL/GenBank/DDBJ databases">
        <title>Complete genome sequence and transcriptome regulation of the pentose utilising yeast Sugiyamaella lignohabitans.</title>
        <authorList>
            <person name="Bellasio M."/>
            <person name="Peymann A."/>
            <person name="Valli M."/>
            <person name="Sipitzky M."/>
            <person name="Graf A."/>
            <person name="Sauer M."/>
            <person name="Marx H."/>
            <person name="Mattanovich D."/>
        </authorList>
    </citation>
    <scope>NUCLEOTIDE SEQUENCE [LARGE SCALE GENOMIC DNA]</scope>
    <source>
        <strain evidence="11 12">CBS 10342</strain>
    </source>
</reference>
<comment type="similarity">
    <text evidence="1 8">Belongs to the peptidase A1 family.</text>
</comment>
<feature type="active site" evidence="6">
    <location>
        <position position="86"/>
    </location>
</feature>
<evidence type="ECO:0000259" key="10">
    <source>
        <dbReference type="PROSITE" id="PS51767"/>
    </source>
</evidence>
<keyword evidence="2 8" id="KW-0645">Protease</keyword>
<evidence type="ECO:0000256" key="9">
    <source>
        <dbReference type="SAM" id="SignalP"/>
    </source>
</evidence>
<dbReference type="CDD" id="cd05474">
    <property type="entry name" value="SAP_like"/>
    <property type="match status" value="1"/>
</dbReference>
<evidence type="ECO:0000313" key="12">
    <source>
        <dbReference type="Proteomes" id="UP000189580"/>
    </source>
</evidence>
<dbReference type="InterPro" id="IPR021109">
    <property type="entry name" value="Peptidase_aspartic_dom_sf"/>
</dbReference>